<feature type="compositionally biased region" description="Acidic residues" evidence="1">
    <location>
        <begin position="12"/>
        <end position="24"/>
    </location>
</feature>
<dbReference type="RefSeq" id="XP_033524699.1">
    <property type="nucleotide sequence ID" value="XM_033672162.1"/>
</dbReference>
<evidence type="ECO:0000313" key="2">
    <source>
        <dbReference type="EMBL" id="KAF2130312.1"/>
    </source>
</evidence>
<sequence length="412" mass="47001">MATKNHLLANDSESELSEYSEDEQGQIRKRNAQEQNLASQNSSDTIIVEPRITSSTPLDVLKTELDALLDGSTRKDLINTMNQITWYGHRKSKALDLCREKLREIVTQNEAVRLLYNDYARLQTESEKRKSYQLPVFEETYDNTANKAQTEDIAARLEDTRKSTAQSKTVMQGPASPQLPITATKTLAKVRQTPISGQHCGQHSTFSNHCSIIPITNLEEFPIQRIQEVQAQRYPSTKILAMWSHRDNNGVIRQVTADIDGGSIDHLIINDPRIITALSVREGLQDKLSWDDSELKMDETFTIHVLPGQRPKNLKAWIVGELRSARHAYLYWLDHRRSADPKAAPYAQEARVLATKLGRRAPHVFSEIMNVWGKEQGPNGRRYRQNRLRCLGEDPQYVEDAEKKVLLMSMWG</sequence>
<dbReference type="OrthoDB" id="3795350at2759"/>
<evidence type="ECO:0000313" key="3">
    <source>
        <dbReference type="Proteomes" id="UP000799771"/>
    </source>
</evidence>
<protein>
    <submittedName>
        <fullName evidence="2">Uncharacterized protein</fullName>
    </submittedName>
</protein>
<feature type="region of interest" description="Disordered" evidence="1">
    <location>
        <begin position="1"/>
        <end position="25"/>
    </location>
</feature>
<dbReference type="GeneID" id="54412594"/>
<dbReference type="EMBL" id="ML977504">
    <property type="protein sequence ID" value="KAF2130312.1"/>
    <property type="molecule type" value="Genomic_DNA"/>
</dbReference>
<name>A0A6A6AEE9_9PLEO</name>
<dbReference type="AlphaFoldDB" id="A0A6A6AEE9"/>
<reference evidence="2" key="1">
    <citation type="journal article" date="2020" name="Stud. Mycol.">
        <title>101 Dothideomycetes genomes: a test case for predicting lifestyles and emergence of pathogens.</title>
        <authorList>
            <person name="Haridas S."/>
            <person name="Albert R."/>
            <person name="Binder M."/>
            <person name="Bloem J."/>
            <person name="Labutti K."/>
            <person name="Salamov A."/>
            <person name="Andreopoulos B."/>
            <person name="Baker S."/>
            <person name="Barry K."/>
            <person name="Bills G."/>
            <person name="Bluhm B."/>
            <person name="Cannon C."/>
            <person name="Castanera R."/>
            <person name="Culley D."/>
            <person name="Daum C."/>
            <person name="Ezra D."/>
            <person name="Gonzalez J."/>
            <person name="Henrissat B."/>
            <person name="Kuo A."/>
            <person name="Liang C."/>
            <person name="Lipzen A."/>
            <person name="Lutzoni F."/>
            <person name="Magnuson J."/>
            <person name="Mondo S."/>
            <person name="Nolan M."/>
            <person name="Ohm R."/>
            <person name="Pangilinan J."/>
            <person name="Park H.-J."/>
            <person name="Ramirez L."/>
            <person name="Alfaro M."/>
            <person name="Sun H."/>
            <person name="Tritt A."/>
            <person name="Yoshinaga Y."/>
            <person name="Zwiers L.-H."/>
            <person name="Turgeon B."/>
            <person name="Goodwin S."/>
            <person name="Spatafora J."/>
            <person name="Crous P."/>
            <person name="Grigoriev I."/>
        </authorList>
    </citation>
    <scope>NUCLEOTIDE SEQUENCE</scope>
    <source>
        <strain evidence="2">CBS 119687</strain>
    </source>
</reference>
<gene>
    <name evidence="2" type="ORF">P153DRAFT_417818</name>
</gene>
<accession>A0A6A6AEE9</accession>
<keyword evidence="3" id="KW-1185">Reference proteome</keyword>
<proteinExistence type="predicted"/>
<dbReference type="Proteomes" id="UP000799771">
    <property type="component" value="Unassembled WGS sequence"/>
</dbReference>
<organism evidence="2 3">
    <name type="scientific">Dothidotthia symphoricarpi CBS 119687</name>
    <dbReference type="NCBI Taxonomy" id="1392245"/>
    <lineage>
        <taxon>Eukaryota</taxon>
        <taxon>Fungi</taxon>
        <taxon>Dikarya</taxon>
        <taxon>Ascomycota</taxon>
        <taxon>Pezizomycotina</taxon>
        <taxon>Dothideomycetes</taxon>
        <taxon>Pleosporomycetidae</taxon>
        <taxon>Pleosporales</taxon>
        <taxon>Dothidotthiaceae</taxon>
        <taxon>Dothidotthia</taxon>
    </lineage>
</organism>
<evidence type="ECO:0000256" key="1">
    <source>
        <dbReference type="SAM" id="MobiDB-lite"/>
    </source>
</evidence>